<gene>
    <name evidence="5" type="ORF">LVIROSA_LOCUS29787</name>
</gene>
<keyword evidence="3" id="KW-1133">Transmembrane helix</keyword>
<dbReference type="InterPro" id="IPR016162">
    <property type="entry name" value="Ald_DH_N"/>
</dbReference>
<evidence type="ECO:0000313" key="5">
    <source>
        <dbReference type="EMBL" id="CAH1443904.1"/>
    </source>
</evidence>
<sequence length="576" mass="63780">MPRDDDCFDVSNLYLSVVSHYRDWCYAFSSLIDSYAFCNQGAELMESAIGGLRLLTLKTPAEQRYLLFLLERSDLGLEVGGSWSDWKHRKLGNENGRGIGSEYHSLLLHQCHQSPWTVPVSYFGGYRHEHESVSVRSVTDARPQEGKKIKDDFLNTSVQDLGTVLDTAKSMSVKRAWSSPMGTSGKDIAMLFIEDALSNLDAQHEYATNRDNELEIASLQKDGGLSFSRVKIEGMVGSYPFENLRSAIDILFLCGSSDLVVAKQAILLYTLQISGSAQLTAVQLLWVYLIIDTLGALALATEPPNDGLMKRQPVKRTDSFITKTMWRNITGQSPNSTAILNTFIFNTFVFCQVFNEINSCDIDKINIFRGIFSSWIFVGVMISTVVFQAMPAEKRCTILLAIADAPKANEKMILHENEADVATAQDDGYESSLVYQLALKPGKVSSLAKAIRVIAKMEEPIGQVLKRTELSNGFILEKMSSPLGVLLVIFKSRPEALVQVAGGLAGETPHMISAAVKGITPLSYEFTYLVSNAFSVFPSSFLLLQRTNREIIKANLGLIKVLVAKSKSIIHVYIFS</sequence>
<organism evidence="5 6">
    <name type="scientific">Lactuca virosa</name>
    <dbReference type="NCBI Taxonomy" id="75947"/>
    <lineage>
        <taxon>Eukaryota</taxon>
        <taxon>Viridiplantae</taxon>
        <taxon>Streptophyta</taxon>
        <taxon>Embryophyta</taxon>
        <taxon>Tracheophyta</taxon>
        <taxon>Spermatophyta</taxon>
        <taxon>Magnoliopsida</taxon>
        <taxon>eudicotyledons</taxon>
        <taxon>Gunneridae</taxon>
        <taxon>Pentapetalae</taxon>
        <taxon>asterids</taxon>
        <taxon>campanulids</taxon>
        <taxon>Asterales</taxon>
        <taxon>Asteraceae</taxon>
        <taxon>Cichorioideae</taxon>
        <taxon>Cichorieae</taxon>
        <taxon>Lactucinae</taxon>
        <taxon>Lactuca</taxon>
    </lineage>
</organism>
<dbReference type="Gene3D" id="3.40.605.10">
    <property type="entry name" value="Aldehyde Dehydrogenase, Chain A, domain 1"/>
    <property type="match status" value="1"/>
</dbReference>
<dbReference type="InterPro" id="IPR016161">
    <property type="entry name" value="Ald_DH/histidinol_DH"/>
</dbReference>
<dbReference type="Pfam" id="PF00689">
    <property type="entry name" value="Cation_ATPase_C"/>
    <property type="match status" value="1"/>
</dbReference>
<keyword evidence="3" id="KW-0472">Membrane</keyword>
<evidence type="ECO:0000313" key="6">
    <source>
        <dbReference type="Proteomes" id="UP001157418"/>
    </source>
</evidence>
<dbReference type="PANTHER" id="PTHR24093:SF462">
    <property type="entry name" value="CALCIUM-TRANSPORTING ATPASE 11, PLASMA MEMBRANE-TYPE-RELATED"/>
    <property type="match status" value="1"/>
</dbReference>
<dbReference type="GO" id="GO:0005388">
    <property type="term" value="F:P-type calcium transporter activity"/>
    <property type="evidence" value="ECO:0007669"/>
    <property type="project" value="TreeGrafter"/>
</dbReference>
<feature type="transmembrane region" description="Helical" evidence="3">
    <location>
        <begin position="367"/>
        <end position="387"/>
    </location>
</feature>
<dbReference type="GO" id="GO:0016491">
    <property type="term" value="F:oxidoreductase activity"/>
    <property type="evidence" value="ECO:0007669"/>
    <property type="project" value="InterPro"/>
</dbReference>
<comment type="caution">
    <text evidence="5">The sequence shown here is derived from an EMBL/GenBank/DDBJ whole genome shotgun (WGS) entry which is preliminary data.</text>
</comment>
<dbReference type="GO" id="GO:0046872">
    <property type="term" value="F:metal ion binding"/>
    <property type="evidence" value="ECO:0007669"/>
    <property type="project" value="UniProtKB-KW"/>
</dbReference>
<feature type="domain" description="Cation-transporting P-type ATPase C-terminal" evidence="4">
    <location>
        <begin position="279"/>
        <end position="338"/>
    </location>
</feature>
<keyword evidence="1" id="KW-0479">Metal-binding</keyword>
<accession>A0AAU9P1I4</accession>
<evidence type="ECO:0000256" key="2">
    <source>
        <dbReference type="ARBA" id="ARBA00022842"/>
    </source>
</evidence>
<keyword evidence="6" id="KW-1185">Reference proteome</keyword>
<protein>
    <recommendedName>
        <fullName evidence="4">Cation-transporting P-type ATPase C-terminal domain-containing protein</fullName>
    </recommendedName>
</protein>
<dbReference type="InterPro" id="IPR006068">
    <property type="entry name" value="ATPase_P-typ_cation-transptr_C"/>
</dbReference>
<dbReference type="SUPFAM" id="SSF81665">
    <property type="entry name" value="Calcium ATPase, transmembrane domain M"/>
    <property type="match status" value="1"/>
</dbReference>
<dbReference type="InterPro" id="IPR023298">
    <property type="entry name" value="ATPase_P-typ_TM_dom_sf"/>
</dbReference>
<proteinExistence type="predicted"/>
<dbReference type="EMBL" id="CAKMRJ010005523">
    <property type="protein sequence ID" value="CAH1443904.1"/>
    <property type="molecule type" value="Genomic_DNA"/>
</dbReference>
<dbReference type="Proteomes" id="UP001157418">
    <property type="component" value="Unassembled WGS sequence"/>
</dbReference>
<reference evidence="5 6" key="1">
    <citation type="submission" date="2022-01" db="EMBL/GenBank/DDBJ databases">
        <authorList>
            <person name="Xiong W."/>
            <person name="Schranz E."/>
        </authorList>
    </citation>
    <scope>NUCLEOTIDE SEQUENCE [LARGE SCALE GENOMIC DNA]</scope>
</reference>
<evidence type="ECO:0000256" key="1">
    <source>
        <dbReference type="ARBA" id="ARBA00022723"/>
    </source>
</evidence>
<dbReference type="GO" id="GO:0005886">
    <property type="term" value="C:plasma membrane"/>
    <property type="evidence" value="ECO:0007669"/>
    <property type="project" value="TreeGrafter"/>
</dbReference>
<keyword evidence="3" id="KW-0812">Transmembrane</keyword>
<evidence type="ECO:0000259" key="4">
    <source>
        <dbReference type="Pfam" id="PF00689"/>
    </source>
</evidence>
<dbReference type="PANTHER" id="PTHR24093">
    <property type="entry name" value="CATION TRANSPORTING ATPASE"/>
    <property type="match status" value="1"/>
</dbReference>
<dbReference type="Gene3D" id="1.20.1110.10">
    <property type="entry name" value="Calcium-transporting ATPase, transmembrane domain"/>
    <property type="match status" value="2"/>
</dbReference>
<evidence type="ECO:0000256" key="3">
    <source>
        <dbReference type="SAM" id="Phobius"/>
    </source>
</evidence>
<name>A0AAU9P1I4_9ASTR</name>
<dbReference type="AlphaFoldDB" id="A0AAU9P1I4"/>
<dbReference type="SUPFAM" id="SSF53720">
    <property type="entry name" value="ALDH-like"/>
    <property type="match status" value="1"/>
</dbReference>
<keyword evidence="2" id="KW-0460">Magnesium</keyword>